<sequence length="631" mass="68417">MASDTQSLTVISGPPGVGKTALALSWLYRHSDDFPDGELYVDLEGHRTDNLIAPSTVLPRFLHALGTEPDHVPADLAEQTALFRTVTAGRRIAVLCDNAKSAAQVRPLIPASAGGVCVVTSRWQLAPLLLDGATMASLEPLTTDSAVELLGRIAGQGRVAADETAARKLVMSCGRFPLAVCVEAALLATRPERSITSVVAGLLATLPSATPDEEVSMNACLDQSYDALLDDDARQLYRRIGLHPGSEFSTDTAEAIAAAHPPVHDVTYLLATLVDASLLTTAAPDRYRFHDLIQDHARSRAQRDDTAEQRADIVRRIVEHYLAVADAADRVLYPLRRRPEPVYAGPPPYVEPFTAPRAALARLDSERTNLLPVQRLAAESALHRAVWQLADAYWALFIYRPYHQDWISSHQLGLDGARADNHLLGEARLSNGLGVALREAGQCEEALRVFEDAQALRRRLGDRRGEALVLHHTGLAHRDLGDLGQASKALRTALALREETGDTRGIARGLSALGEVESLAGRHEQAITCLSKAREMIKGTGDRTVEPLIERLLGQAHLRAGDLTNARVHLSSALDALSDMDDVAEEGTTLEALAELAQEEDDAAAAQDFHARARAIYGRTRRADRREMTGE</sequence>
<proteinExistence type="predicted"/>
<dbReference type="RefSeq" id="WP_201853094.1">
    <property type="nucleotide sequence ID" value="NZ_JAERRG010000009.1"/>
</dbReference>
<dbReference type="InterPro" id="IPR011990">
    <property type="entry name" value="TPR-like_helical_dom_sf"/>
</dbReference>
<dbReference type="SUPFAM" id="SSF48452">
    <property type="entry name" value="TPR-like"/>
    <property type="match status" value="1"/>
</dbReference>
<accession>A0ABS1PTJ9</accession>
<gene>
    <name evidence="1" type="ORF">JK364_23300</name>
</gene>
<protein>
    <submittedName>
        <fullName evidence="1">Tetratricopeptide repeat protein</fullName>
    </submittedName>
</protein>
<dbReference type="EMBL" id="JAERRG010000009">
    <property type="protein sequence ID" value="MBL1115300.1"/>
    <property type="molecule type" value="Genomic_DNA"/>
</dbReference>
<dbReference type="PANTHER" id="PTHR47691:SF3">
    <property type="entry name" value="HTH-TYPE TRANSCRIPTIONAL REGULATOR RV0890C-RELATED"/>
    <property type="match status" value="1"/>
</dbReference>
<dbReference type="SUPFAM" id="SSF52540">
    <property type="entry name" value="P-loop containing nucleoside triphosphate hydrolases"/>
    <property type="match status" value="1"/>
</dbReference>
<reference evidence="1 2" key="1">
    <citation type="submission" date="2021-01" db="EMBL/GenBank/DDBJ databases">
        <title>WGS of actinomycetes isolated from Thailand.</title>
        <authorList>
            <person name="Thawai C."/>
        </authorList>
    </citation>
    <scope>NUCLEOTIDE SEQUENCE [LARGE SCALE GENOMIC DNA]</scope>
    <source>
        <strain evidence="1 2">CA3R110</strain>
    </source>
</reference>
<organism evidence="1 2">
    <name type="scientific">Streptomyces endocoffeicus</name>
    <dbReference type="NCBI Taxonomy" id="2898945"/>
    <lineage>
        <taxon>Bacteria</taxon>
        <taxon>Bacillati</taxon>
        <taxon>Actinomycetota</taxon>
        <taxon>Actinomycetes</taxon>
        <taxon>Kitasatosporales</taxon>
        <taxon>Streptomycetaceae</taxon>
        <taxon>Streptomyces</taxon>
    </lineage>
</organism>
<dbReference type="Proteomes" id="UP000621510">
    <property type="component" value="Unassembled WGS sequence"/>
</dbReference>
<dbReference type="InterPro" id="IPR027417">
    <property type="entry name" value="P-loop_NTPase"/>
</dbReference>
<dbReference type="Pfam" id="PF13424">
    <property type="entry name" value="TPR_12"/>
    <property type="match status" value="2"/>
</dbReference>
<comment type="caution">
    <text evidence="1">The sequence shown here is derived from an EMBL/GenBank/DDBJ whole genome shotgun (WGS) entry which is preliminary data.</text>
</comment>
<dbReference type="SMART" id="SM00028">
    <property type="entry name" value="TPR"/>
    <property type="match status" value="4"/>
</dbReference>
<evidence type="ECO:0000313" key="2">
    <source>
        <dbReference type="Proteomes" id="UP000621510"/>
    </source>
</evidence>
<dbReference type="Gene3D" id="3.40.50.300">
    <property type="entry name" value="P-loop containing nucleotide triphosphate hydrolases"/>
    <property type="match status" value="1"/>
</dbReference>
<name>A0ABS1PTJ9_9ACTN</name>
<dbReference type="InterPro" id="IPR019734">
    <property type="entry name" value="TPR_rpt"/>
</dbReference>
<evidence type="ECO:0000313" key="1">
    <source>
        <dbReference type="EMBL" id="MBL1115300.1"/>
    </source>
</evidence>
<dbReference type="Gene3D" id="1.25.40.10">
    <property type="entry name" value="Tetratricopeptide repeat domain"/>
    <property type="match status" value="1"/>
</dbReference>
<dbReference type="PANTHER" id="PTHR47691">
    <property type="entry name" value="REGULATOR-RELATED"/>
    <property type="match status" value="1"/>
</dbReference>
<keyword evidence="2" id="KW-1185">Reference proteome</keyword>